<keyword evidence="3" id="KW-1185">Reference proteome</keyword>
<organism evidence="2 3">
    <name type="scientific">Armatimonas rosea</name>
    <dbReference type="NCBI Taxonomy" id="685828"/>
    <lineage>
        <taxon>Bacteria</taxon>
        <taxon>Bacillati</taxon>
        <taxon>Armatimonadota</taxon>
        <taxon>Armatimonadia</taxon>
        <taxon>Armatimonadales</taxon>
        <taxon>Armatimonadaceae</taxon>
        <taxon>Armatimonas</taxon>
    </lineage>
</organism>
<dbReference type="GO" id="GO:0015097">
    <property type="term" value="F:mercury ion transmembrane transporter activity"/>
    <property type="evidence" value="ECO:0007669"/>
    <property type="project" value="InterPro"/>
</dbReference>
<evidence type="ECO:0000313" key="2">
    <source>
        <dbReference type="EMBL" id="MBB6050205.1"/>
    </source>
</evidence>
<dbReference type="Pfam" id="PF03203">
    <property type="entry name" value="MerC"/>
    <property type="match status" value="1"/>
</dbReference>
<feature type="transmembrane region" description="Helical" evidence="1">
    <location>
        <begin position="76"/>
        <end position="94"/>
    </location>
</feature>
<protein>
    <submittedName>
        <fullName evidence="2">Multisubunit Na+/H+ antiporter MnhB subunit</fullName>
    </submittedName>
</protein>
<dbReference type="AlphaFoldDB" id="A0A7W9W6M5"/>
<proteinExistence type="predicted"/>
<evidence type="ECO:0000256" key="1">
    <source>
        <dbReference type="SAM" id="Phobius"/>
    </source>
</evidence>
<dbReference type="InterPro" id="IPR004891">
    <property type="entry name" value="Mercury-R_MerC"/>
</dbReference>
<keyword evidence="1" id="KW-1133">Transmembrane helix</keyword>
<dbReference type="GO" id="GO:0016020">
    <property type="term" value="C:membrane"/>
    <property type="evidence" value="ECO:0007669"/>
    <property type="project" value="InterPro"/>
</dbReference>
<dbReference type="RefSeq" id="WP_184194725.1">
    <property type="nucleotide sequence ID" value="NZ_JACHGW010000002.1"/>
</dbReference>
<evidence type="ECO:0000313" key="3">
    <source>
        <dbReference type="Proteomes" id="UP000520814"/>
    </source>
</evidence>
<name>A0A7W9W6M5_ARMRO</name>
<accession>A0A7W9W6M5</accession>
<keyword evidence="1" id="KW-0472">Membrane</keyword>
<feature type="transmembrane region" description="Helical" evidence="1">
    <location>
        <begin position="100"/>
        <end position="121"/>
    </location>
</feature>
<keyword evidence="1" id="KW-0812">Transmembrane</keyword>
<comment type="caution">
    <text evidence="2">The sequence shown here is derived from an EMBL/GenBank/DDBJ whole genome shotgun (WGS) entry which is preliminary data.</text>
</comment>
<dbReference type="EMBL" id="JACHGW010000002">
    <property type="protein sequence ID" value="MBB6050205.1"/>
    <property type="molecule type" value="Genomic_DNA"/>
</dbReference>
<reference evidence="2 3" key="1">
    <citation type="submission" date="2020-08" db="EMBL/GenBank/DDBJ databases">
        <title>Genomic Encyclopedia of Type Strains, Phase IV (KMG-IV): sequencing the most valuable type-strain genomes for metagenomic binning, comparative biology and taxonomic classification.</title>
        <authorList>
            <person name="Goeker M."/>
        </authorList>
    </citation>
    <scope>NUCLEOTIDE SEQUENCE [LARGE SCALE GENOMIC DNA]</scope>
    <source>
        <strain evidence="2 3">DSM 23562</strain>
    </source>
</reference>
<dbReference type="Proteomes" id="UP000520814">
    <property type="component" value="Unassembled WGS sequence"/>
</dbReference>
<sequence>MVPLAPTMTSSPSLLDRLGLTASLACAAHCALMPLLVSALPLFLQDERLEWALVGSSAGLGISSLVRGYRRHQRRLALVVLALGLLLLVLGRLTEEAGGQGYRGVVLVVLGGLGVALAHFLNHHLSCPRS</sequence>
<gene>
    <name evidence="2" type="ORF">HNQ39_001996</name>
</gene>